<dbReference type="Proteomes" id="UP000799753">
    <property type="component" value="Unassembled WGS sequence"/>
</dbReference>
<gene>
    <name evidence="2" type="ORF">P280DRAFT_541108</name>
</gene>
<evidence type="ECO:0000313" key="3">
    <source>
        <dbReference type="Proteomes" id="UP000799753"/>
    </source>
</evidence>
<feature type="region of interest" description="Disordered" evidence="1">
    <location>
        <begin position="336"/>
        <end position="373"/>
    </location>
</feature>
<dbReference type="EMBL" id="MU006782">
    <property type="protein sequence ID" value="KAF2641686.1"/>
    <property type="molecule type" value="Genomic_DNA"/>
</dbReference>
<protein>
    <submittedName>
        <fullName evidence="2">Uncharacterized protein</fullName>
    </submittedName>
</protein>
<feature type="compositionally biased region" description="Low complexity" evidence="1">
    <location>
        <begin position="346"/>
        <end position="357"/>
    </location>
</feature>
<evidence type="ECO:0000256" key="1">
    <source>
        <dbReference type="SAM" id="MobiDB-lite"/>
    </source>
</evidence>
<name>A0A6A6S1H4_9PLEO</name>
<dbReference type="AlphaFoldDB" id="A0A6A6S1H4"/>
<dbReference type="OrthoDB" id="3793580at2759"/>
<evidence type="ECO:0000313" key="2">
    <source>
        <dbReference type="EMBL" id="KAF2641686.1"/>
    </source>
</evidence>
<accession>A0A6A6S1H4</accession>
<keyword evidence="3" id="KW-1185">Reference proteome</keyword>
<proteinExistence type="predicted"/>
<sequence length="443" mass="49951">MPNAKHHTPKPLPTFPAVMSSANPYVSPPRAAVHAALAAMDEHCDMCAIPLKNYNPSLIRRCNLCDKLIKDWTQCTRWFDLLNLNREFIDGERTSTPYAVFPMFDDNKLIPALLRLHDYGLLVTDAQDEKAVVGKELSGQHMGKWYEVKERAYLTCVLPTNDPRISKAKIDQLICLLFFEMTDTIEHVSYYEYEEYGKGSGTEGRYIAPPNGTTQQQVNDNEIERFRMFYSSVGPSNAGRVVAKHRWALTEEELKWKKWKKCHHNELPVVRETDLLKKSMGKRAFGHQLPMTLGMKPLIITLAIRDWPPTGQDLPSLLLKACVAVGLEPVFAKNRSGKQEEGLIQAETPAEAPEATPDAQPVSPATVVSDVGSSAQKEEYPFRELTRSDLETMAMTLRLPDDIQAAIDTESRRKAQSQADERANSEIKLLEKLEALSLLEDID</sequence>
<organism evidence="2 3">
    <name type="scientific">Massarina eburnea CBS 473.64</name>
    <dbReference type="NCBI Taxonomy" id="1395130"/>
    <lineage>
        <taxon>Eukaryota</taxon>
        <taxon>Fungi</taxon>
        <taxon>Dikarya</taxon>
        <taxon>Ascomycota</taxon>
        <taxon>Pezizomycotina</taxon>
        <taxon>Dothideomycetes</taxon>
        <taxon>Pleosporomycetidae</taxon>
        <taxon>Pleosporales</taxon>
        <taxon>Massarineae</taxon>
        <taxon>Massarinaceae</taxon>
        <taxon>Massarina</taxon>
    </lineage>
</organism>
<reference evidence="2" key="1">
    <citation type="journal article" date="2020" name="Stud. Mycol.">
        <title>101 Dothideomycetes genomes: a test case for predicting lifestyles and emergence of pathogens.</title>
        <authorList>
            <person name="Haridas S."/>
            <person name="Albert R."/>
            <person name="Binder M."/>
            <person name="Bloem J."/>
            <person name="Labutti K."/>
            <person name="Salamov A."/>
            <person name="Andreopoulos B."/>
            <person name="Baker S."/>
            <person name="Barry K."/>
            <person name="Bills G."/>
            <person name="Bluhm B."/>
            <person name="Cannon C."/>
            <person name="Castanera R."/>
            <person name="Culley D."/>
            <person name="Daum C."/>
            <person name="Ezra D."/>
            <person name="Gonzalez J."/>
            <person name="Henrissat B."/>
            <person name="Kuo A."/>
            <person name="Liang C."/>
            <person name="Lipzen A."/>
            <person name="Lutzoni F."/>
            <person name="Magnuson J."/>
            <person name="Mondo S."/>
            <person name="Nolan M."/>
            <person name="Ohm R."/>
            <person name="Pangilinan J."/>
            <person name="Park H.-J."/>
            <person name="Ramirez L."/>
            <person name="Alfaro M."/>
            <person name="Sun H."/>
            <person name="Tritt A."/>
            <person name="Yoshinaga Y."/>
            <person name="Zwiers L.-H."/>
            <person name="Turgeon B."/>
            <person name="Goodwin S."/>
            <person name="Spatafora J."/>
            <person name="Crous P."/>
            <person name="Grigoriev I."/>
        </authorList>
    </citation>
    <scope>NUCLEOTIDE SEQUENCE</scope>
    <source>
        <strain evidence="2">CBS 473.64</strain>
    </source>
</reference>